<dbReference type="GO" id="GO:0046933">
    <property type="term" value="F:proton-transporting ATP synthase activity, rotational mechanism"/>
    <property type="evidence" value="ECO:0007669"/>
    <property type="project" value="UniProtKB-UniRule"/>
</dbReference>
<dbReference type="GO" id="GO:0033179">
    <property type="term" value="C:proton-transporting V-type ATPase, V0 domain"/>
    <property type="evidence" value="ECO:0007669"/>
    <property type="project" value="InterPro"/>
</dbReference>
<evidence type="ECO:0000256" key="1">
    <source>
        <dbReference type="ARBA" id="ARBA00006709"/>
    </source>
</evidence>
<comment type="function">
    <text evidence="6">Component of the A-type ATP synthase that produces ATP from ADP in the presence of a proton gradient across the membrane.</text>
</comment>
<sequence>MVSNAVSSSYNLGETNYSYVNTRVRAMESKLFKKDVYIKLLNMEVPQIARYIGEHEYKNEIVNLSSEYRGIELIEHALNENLANTYDKLLKMGGKKASKYTFAVLKRWDIHNIISILRGKFAKVLTKDIEKTLIPIGEIPYTFIQSLLTLTTYEDVIKKLKKIDQFSFLDEHKEIADIESELYKNYYCGVLDKFRKDKKTLFINFIKMEIDIINLRNILRMRRYGFTVEEEQKNVIDGGFYFNIEKLGELLRASDTEFLAVINKTPYGQIFESHWSEPTLFTLEEELEKFLMGYAKKQFKGEHLSIIPILHYIISKKVEVDNIRKISRGKSSNIQNKIIEESLVI</sequence>
<evidence type="ECO:0000256" key="2">
    <source>
        <dbReference type="ARBA" id="ARBA00022448"/>
    </source>
</evidence>
<dbReference type="HAMAP" id="MF_00314">
    <property type="entry name" value="ATP_synth_C_arch"/>
    <property type="match status" value="1"/>
</dbReference>
<keyword evidence="6" id="KW-1003">Cell membrane</keyword>
<evidence type="ECO:0000256" key="3">
    <source>
        <dbReference type="ARBA" id="ARBA00022781"/>
    </source>
</evidence>
<evidence type="ECO:0000256" key="4">
    <source>
        <dbReference type="ARBA" id="ARBA00023065"/>
    </source>
</evidence>
<name>A0A150J758_9EURY</name>
<dbReference type="GO" id="GO:0042777">
    <property type="term" value="P:proton motive force-driven plasma membrane ATP synthesis"/>
    <property type="evidence" value="ECO:0007669"/>
    <property type="project" value="UniProtKB-UniRule"/>
</dbReference>
<reference evidence="7 8" key="1">
    <citation type="journal article" date="2016" name="ISME J.">
        <title>Chasing the elusive Euryarchaeota class WSA2: genomes reveal a uniquely fastidious methyl-reducing methanogen.</title>
        <authorList>
            <person name="Nobu M.K."/>
            <person name="Narihiro T."/>
            <person name="Kuroda K."/>
            <person name="Mei R."/>
            <person name="Liu W.T."/>
        </authorList>
    </citation>
    <scope>NUCLEOTIDE SEQUENCE [LARGE SCALE GENOMIC DNA]</scope>
    <source>
        <strain evidence="7">U1lsi0528_Bin089</strain>
    </source>
</reference>
<keyword evidence="4 6" id="KW-0406">Ion transport</keyword>
<dbReference type="InterPro" id="IPR036079">
    <property type="entry name" value="ATPase_csu/dsu_sf"/>
</dbReference>
<dbReference type="GO" id="GO:0005886">
    <property type="term" value="C:plasma membrane"/>
    <property type="evidence" value="ECO:0007669"/>
    <property type="project" value="UniProtKB-SubCell"/>
</dbReference>
<keyword evidence="6" id="KW-0472">Membrane</keyword>
<dbReference type="InterPro" id="IPR044911">
    <property type="entry name" value="V-type_ATPase_csu/dsu_dom_3"/>
</dbReference>
<accession>A0A150J758</accession>
<dbReference type="InterPro" id="IPR035067">
    <property type="entry name" value="V-type_ATPase_csu/dsu"/>
</dbReference>
<dbReference type="AlphaFoldDB" id="A0A150J758"/>
<dbReference type="InterPro" id="IPR002843">
    <property type="entry name" value="ATPase_V0-cplx_csu/dsu"/>
</dbReference>
<dbReference type="Proteomes" id="UP000075578">
    <property type="component" value="Unassembled WGS sequence"/>
</dbReference>
<comment type="caution">
    <text evidence="7">The sequence shown here is derived from an EMBL/GenBank/DDBJ whole genome shotgun (WGS) entry which is preliminary data.</text>
</comment>
<keyword evidence="3 6" id="KW-0375">Hydrogen ion transport</keyword>
<dbReference type="EMBL" id="LNGD01000018">
    <property type="protein sequence ID" value="KYC53092.1"/>
    <property type="molecule type" value="Genomic_DNA"/>
</dbReference>
<dbReference type="NCBIfam" id="TIGR02923">
    <property type="entry name" value="AhaC"/>
    <property type="match status" value="1"/>
</dbReference>
<dbReference type="InterPro" id="IPR050873">
    <property type="entry name" value="V-ATPase_V0D/AC39_subunit"/>
</dbReference>
<organism evidence="7 8">
    <name type="scientific">Candidatus Methanofastidiosum methylothiophilum</name>
    <dbReference type="NCBI Taxonomy" id="1705564"/>
    <lineage>
        <taxon>Archaea</taxon>
        <taxon>Methanobacteriati</taxon>
        <taxon>Methanobacteriota</taxon>
        <taxon>Stenosarchaea group</taxon>
        <taxon>Candidatus Methanofastidiosia</taxon>
        <taxon>Candidatus Methanofastidiosales</taxon>
        <taxon>Candidatus Methanofastidiosaceae</taxon>
        <taxon>Candidatus Methanofastidiosum</taxon>
    </lineage>
</organism>
<evidence type="ECO:0000256" key="5">
    <source>
        <dbReference type="ARBA" id="ARBA00023310"/>
    </source>
</evidence>
<evidence type="ECO:0000313" key="8">
    <source>
        <dbReference type="Proteomes" id="UP000075578"/>
    </source>
</evidence>
<dbReference type="PANTHER" id="PTHR38682:SF1">
    <property type="entry name" value="V-TYPE ATP SYNTHASE SUBUNIT C"/>
    <property type="match status" value="1"/>
</dbReference>
<gene>
    <name evidence="6" type="primary">atpC</name>
    <name evidence="7" type="ORF">AMQ74_00510</name>
</gene>
<dbReference type="Gene3D" id="1.10.132.50">
    <property type="entry name" value="ATP synthase (C/AC39) subunit, domain 3"/>
    <property type="match status" value="1"/>
</dbReference>
<dbReference type="Gene3D" id="1.20.1690.10">
    <property type="entry name" value="V-type ATP synthase subunit C domain"/>
    <property type="match status" value="2"/>
</dbReference>
<dbReference type="InterPro" id="IPR014272">
    <property type="entry name" value="ATPase_V0-cplx_csu"/>
</dbReference>
<dbReference type="Pfam" id="PF01992">
    <property type="entry name" value="vATP-synt_AC39"/>
    <property type="match status" value="1"/>
</dbReference>
<dbReference type="SUPFAM" id="SSF103486">
    <property type="entry name" value="V-type ATP synthase subunit C"/>
    <property type="match status" value="1"/>
</dbReference>
<keyword evidence="5 6" id="KW-0066">ATP synthesis</keyword>
<dbReference type="PANTHER" id="PTHR38682">
    <property type="entry name" value="V-TYPE ATP SYNTHASE SUBUNIT C"/>
    <property type="match status" value="1"/>
</dbReference>
<evidence type="ECO:0000256" key="6">
    <source>
        <dbReference type="HAMAP-Rule" id="MF_00314"/>
    </source>
</evidence>
<comment type="similarity">
    <text evidence="1 6">Belongs to the V-ATPase V0D/AC39 subunit family.</text>
</comment>
<proteinExistence type="inferred from homology"/>
<evidence type="ECO:0000313" key="7">
    <source>
        <dbReference type="EMBL" id="KYC53092.1"/>
    </source>
</evidence>
<comment type="subunit">
    <text evidence="6">Has multiple subunits with at least A(3), B(3), C, D, E, F, H, I and proteolipid K(x).</text>
</comment>
<dbReference type="GO" id="GO:0005524">
    <property type="term" value="F:ATP binding"/>
    <property type="evidence" value="ECO:0007669"/>
    <property type="project" value="UniProtKB-UniRule"/>
</dbReference>
<protein>
    <recommendedName>
        <fullName evidence="6">A-type ATP synthase subunit C</fullName>
    </recommendedName>
</protein>
<keyword evidence="2 6" id="KW-0813">Transport</keyword>
<comment type="subcellular location">
    <subcellularLocation>
        <location evidence="6">Cell membrane</location>
        <topology evidence="6">Peripheral membrane protein</topology>
    </subcellularLocation>
</comment>
<dbReference type="GO" id="GO:0046961">
    <property type="term" value="F:proton-transporting ATPase activity, rotational mechanism"/>
    <property type="evidence" value="ECO:0007669"/>
    <property type="project" value="InterPro"/>
</dbReference>